<proteinExistence type="predicted"/>
<dbReference type="EMBL" id="BK016188">
    <property type="protein sequence ID" value="DAG01199.1"/>
    <property type="molecule type" value="Genomic_DNA"/>
</dbReference>
<protein>
    <submittedName>
        <fullName evidence="2">Uncharacterized protein</fullName>
    </submittedName>
</protein>
<evidence type="ECO:0000256" key="1">
    <source>
        <dbReference type="SAM" id="MobiDB-lite"/>
    </source>
</evidence>
<evidence type="ECO:0000313" key="2">
    <source>
        <dbReference type="EMBL" id="DAG01199.1"/>
    </source>
</evidence>
<name>A0A8S5V3K3_9CAUD</name>
<reference evidence="2" key="1">
    <citation type="journal article" date="2021" name="Proc. Natl. Acad. Sci. U.S.A.">
        <title>A Catalog of Tens of Thousands of Viruses from Human Metagenomes Reveals Hidden Associations with Chronic Diseases.</title>
        <authorList>
            <person name="Tisza M.J."/>
            <person name="Buck C.B."/>
        </authorList>
    </citation>
    <scope>NUCLEOTIDE SEQUENCE</scope>
    <source>
        <strain evidence="2">Ctt0c4</strain>
    </source>
</reference>
<organism evidence="2">
    <name type="scientific">Siphoviridae sp. ctt0c4</name>
    <dbReference type="NCBI Taxonomy" id="2825702"/>
    <lineage>
        <taxon>Viruses</taxon>
        <taxon>Duplodnaviria</taxon>
        <taxon>Heunggongvirae</taxon>
        <taxon>Uroviricota</taxon>
        <taxon>Caudoviricetes</taxon>
    </lineage>
</organism>
<sequence length="248" mass="27630">MKVEISIDRETKVYELQTIAEFAANLAIRKSREEEEGQPADAPAPAMKPNISEDKKKFEELTKGIPGVKSEETVIDSSSEANNVEAIIDDKSAVEEVFDGNQEAKKAIAEMSEKELAAMPTEKLVKLLVVTYNVDPSDYPGKNTNAKLRRLLMSAAKGNLEAPAQEPYEQTVGETKAEVDEEMPFDKEIAEEPEEKVVTIDMCRDEARIKIKKDREAVLRVFKSCGCSTFATLREADYAKFYEAVKAI</sequence>
<accession>A0A8S5V3K3</accession>
<feature type="region of interest" description="Disordered" evidence="1">
    <location>
        <begin position="30"/>
        <end position="52"/>
    </location>
</feature>